<comment type="caution">
    <text evidence="9">The sequence shown here is derived from an EMBL/GenBank/DDBJ whole genome shotgun (WGS) entry which is preliminary data.</text>
</comment>
<comment type="similarity">
    <text evidence="2 6">Belongs to the glycosyl hydrolase 5 (cellulase A) family.</text>
</comment>
<evidence type="ECO:0000256" key="4">
    <source>
        <dbReference type="ARBA" id="ARBA00022801"/>
    </source>
</evidence>
<dbReference type="PANTHER" id="PTHR34142">
    <property type="entry name" value="ENDO-BETA-1,4-GLUCANASE A"/>
    <property type="match status" value="1"/>
</dbReference>
<evidence type="ECO:0000256" key="6">
    <source>
        <dbReference type="RuleBase" id="RU361153"/>
    </source>
</evidence>
<keyword evidence="7" id="KW-0732">Signal</keyword>
<evidence type="ECO:0000313" key="10">
    <source>
        <dbReference type="Proteomes" id="UP001562354"/>
    </source>
</evidence>
<dbReference type="SUPFAM" id="SSF51445">
    <property type="entry name" value="(Trans)glycosidases"/>
    <property type="match status" value="1"/>
</dbReference>
<dbReference type="Proteomes" id="UP001562354">
    <property type="component" value="Unassembled WGS sequence"/>
</dbReference>
<evidence type="ECO:0000256" key="2">
    <source>
        <dbReference type="ARBA" id="ARBA00005641"/>
    </source>
</evidence>
<dbReference type="Pfam" id="PF00150">
    <property type="entry name" value="Cellulase"/>
    <property type="match status" value="1"/>
</dbReference>
<name>A0ABR3P8D4_9PEZI</name>
<dbReference type="EC" id="3.2.1.4" evidence="3"/>
<dbReference type="GeneID" id="95976114"/>
<reference evidence="9 10" key="1">
    <citation type="submission" date="2024-07" db="EMBL/GenBank/DDBJ databases">
        <title>Draft sequence of the Neodothiora populina.</title>
        <authorList>
            <person name="Drown D.D."/>
            <person name="Schuette U.S."/>
            <person name="Buechlein A.B."/>
            <person name="Rusch D.R."/>
            <person name="Winton L.W."/>
            <person name="Adams G.A."/>
        </authorList>
    </citation>
    <scope>NUCLEOTIDE SEQUENCE [LARGE SCALE GENOMIC DNA]</scope>
    <source>
        <strain evidence="9 10">CPC 39397</strain>
    </source>
</reference>
<dbReference type="InterPro" id="IPR001547">
    <property type="entry name" value="Glyco_hydro_5"/>
</dbReference>
<evidence type="ECO:0000256" key="7">
    <source>
        <dbReference type="SAM" id="SignalP"/>
    </source>
</evidence>
<evidence type="ECO:0000256" key="5">
    <source>
        <dbReference type="ARBA" id="ARBA00023295"/>
    </source>
</evidence>
<gene>
    <name evidence="9" type="ORF">AAFC00_002412</name>
</gene>
<sequence length="341" mass="37066">MHFSTLLLAAGTAGLAFAAPLERTSKRSNKLQFFGINESGPEFGTNNIPGTLGTDYVWPTLSTIDTFVNKGMNVFRVNILMERLVPTSMTGACDAAYLADLTKTVKYITDKGAYAMIVPHNYGRYNGNIIQSTSDFKAFWTTMAEKFKANQKVIFDTNNEFHDMPGSLVADLNQAAINGIRAAGATTQYITIEGNAYTGAWTWTSTAGTDGKTNADTMGSLTDSADKLIYQMHQYLDSDGSGTSETCVSATVGSERLKAATQWLRTNKKVGLVGEFAGGANDVCQSAVKDMLKYMDNNADAWSGALWWAAGPWWGNDYIFSMEPDTGKSYSAYLDTIMAYA</sequence>
<dbReference type="InterPro" id="IPR017853">
    <property type="entry name" value="GH"/>
</dbReference>
<protein>
    <recommendedName>
        <fullName evidence="3">cellulase</fullName>
        <ecNumber evidence="3">3.2.1.4</ecNumber>
    </recommendedName>
</protein>
<organism evidence="9 10">
    <name type="scientific">Neodothiora populina</name>
    <dbReference type="NCBI Taxonomy" id="2781224"/>
    <lineage>
        <taxon>Eukaryota</taxon>
        <taxon>Fungi</taxon>
        <taxon>Dikarya</taxon>
        <taxon>Ascomycota</taxon>
        <taxon>Pezizomycotina</taxon>
        <taxon>Dothideomycetes</taxon>
        <taxon>Dothideomycetidae</taxon>
        <taxon>Dothideales</taxon>
        <taxon>Dothioraceae</taxon>
        <taxon>Neodothiora</taxon>
    </lineage>
</organism>
<feature type="signal peptide" evidence="7">
    <location>
        <begin position="1"/>
        <end position="18"/>
    </location>
</feature>
<feature type="chain" id="PRO_5046617491" description="cellulase" evidence="7">
    <location>
        <begin position="19"/>
        <end position="341"/>
    </location>
</feature>
<keyword evidence="10" id="KW-1185">Reference proteome</keyword>
<dbReference type="PANTHER" id="PTHR34142:SF1">
    <property type="entry name" value="GLYCOSIDE HYDROLASE FAMILY 5 DOMAIN-CONTAINING PROTEIN"/>
    <property type="match status" value="1"/>
</dbReference>
<keyword evidence="4 6" id="KW-0378">Hydrolase</keyword>
<evidence type="ECO:0000259" key="8">
    <source>
        <dbReference type="Pfam" id="PF00150"/>
    </source>
</evidence>
<dbReference type="RefSeq" id="XP_069198232.1">
    <property type="nucleotide sequence ID" value="XM_069341722.1"/>
</dbReference>
<proteinExistence type="inferred from homology"/>
<evidence type="ECO:0000313" key="9">
    <source>
        <dbReference type="EMBL" id="KAL1301956.1"/>
    </source>
</evidence>
<dbReference type="Gene3D" id="3.20.20.80">
    <property type="entry name" value="Glycosidases"/>
    <property type="match status" value="1"/>
</dbReference>
<dbReference type="EMBL" id="JBFMKM010000012">
    <property type="protein sequence ID" value="KAL1301956.1"/>
    <property type="molecule type" value="Genomic_DNA"/>
</dbReference>
<keyword evidence="5 6" id="KW-0326">Glycosidase</keyword>
<feature type="domain" description="Glycoside hydrolase family 5" evidence="8">
    <location>
        <begin position="37"/>
        <end position="310"/>
    </location>
</feature>
<evidence type="ECO:0000256" key="3">
    <source>
        <dbReference type="ARBA" id="ARBA00012601"/>
    </source>
</evidence>
<accession>A0ABR3P8D4</accession>
<evidence type="ECO:0000256" key="1">
    <source>
        <dbReference type="ARBA" id="ARBA00000966"/>
    </source>
</evidence>
<comment type="catalytic activity">
    <reaction evidence="1">
        <text>Endohydrolysis of (1-&gt;4)-beta-D-glucosidic linkages in cellulose, lichenin and cereal beta-D-glucans.</text>
        <dbReference type="EC" id="3.2.1.4"/>
    </reaction>
</comment>